<keyword evidence="3 9" id="KW-0813">Transport</keyword>
<feature type="transmembrane region" description="Helical" evidence="9">
    <location>
        <begin position="369"/>
        <end position="391"/>
    </location>
</feature>
<evidence type="ECO:0000256" key="5">
    <source>
        <dbReference type="ARBA" id="ARBA00022519"/>
    </source>
</evidence>
<dbReference type="SUPFAM" id="SSF82693">
    <property type="entry name" value="Multidrug efflux transporter AcrB pore domain, PN1, PN2, PC1 and PC2 subdomains"/>
    <property type="match status" value="4"/>
</dbReference>
<feature type="domain" description="SSD" evidence="10">
    <location>
        <begin position="368"/>
        <end position="497"/>
    </location>
</feature>
<organism evidence="11 12">
    <name type="scientific">Methyloceanibacter caenitepidi</name>
    <dbReference type="NCBI Taxonomy" id="1384459"/>
    <lineage>
        <taxon>Bacteria</taxon>
        <taxon>Pseudomonadati</taxon>
        <taxon>Pseudomonadota</taxon>
        <taxon>Alphaproteobacteria</taxon>
        <taxon>Hyphomicrobiales</taxon>
        <taxon>Hyphomicrobiaceae</taxon>
        <taxon>Methyloceanibacter</taxon>
    </lineage>
</organism>
<dbReference type="GO" id="GO:0042910">
    <property type="term" value="F:xenobiotic transmembrane transporter activity"/>
    <property type="evidence" value="ECO:0007669"/>
    <property type="project" value="TreeGrafter"/>
</dbReference>
<dbReference type="EMBL" id="AP014648">
    <property type="protein sequence ID" value="BAQ16880.1"/>
    <property type="molecule type" value="Genomic_DNA"/>
</dbReference>
<dbReference type="FunFam" id="3.30.70.1430:FF:000001">
    <property type="entry name" value="Efflux pump membrane transporter"/>
    <property type="match status" value="1"/>
</dbReference>
<dbReference type="PANTHER" id="PTHR32063">
    <property type="match status" value="1"/>
</dbReference>
<dbReference type="Proteomes" id="UP000031643">
    <property type="component" value="Chromosome"/>
</dbReference>
<feature type="transmembrane region" description="Helical" evidence="9">
    <location>
        <begin position="1012"/>
        <end position="1034"/>
    </location>
</feature>
<feature type="transmembrane region" description="Helical" evidence="9">
    <location>
        <begin position="397"/>
        <end position="419"/>
    </location>
</feature>
<dbReference type="InterPro" id="IPR001036">
    <property type="entry name" value="Acrflvin-R"/>
</dbReference>
<protein>
    <recommendedName>
        <fullName evidence="9">Efflux pump membrane transporter</fullName>
    </recommendedName>
</protein>
<dbReference type="PRINTS" id="PR00702">
    <property type="entry name" value="ACRIFLAVINRP"/>
</dbReference>
<dbReference type="InterPro" id="IPR004764">
    <property type="entry name" value="MdtF-like"/>
</dbReference>
<dbReference type="AlphaFoldDB" id="A0A0A8K1X0"/>
<dbReference type="InterPro" id="IPR000731">
    <property type="entry name" value="SSD"/>
</dbReference>
<keyword evidence="4" id="KW-1003">Cell membrane</keyword>
<evidence type="ECO:0000313" key="11">
    <source>
        <dbReference type="EMBL" id="BAQ16880.1"/>
    </source>
</evidence>
<evidence type="ECO:0000256" key="4">
    <source>
        <dbReference type="ARBA" id="ARBA00022475"/>
    </source>
</evidence>
<dbReference type="SUPFAM" id="SSF82866">
    <property type="entry name" value="Multidrug efflux transporter AcrB transmembrane domain"/>
    <property type="match status" value="2"/>
</dbReference>
<dbReference type="GO" id="GO:0015562">
    <property type="term" value="F:efflux transmembrane transporter activity"/>
    <property type="evidence" value="ECO:0007669"/>
    <property type="project" value="InterPro"/>
</dbReference>
<dbReference type="PROSITE" id="PS50156">
    <property type="entry name" value="SSD"/>
    <property type="match status" value="1"/>
</dbReference>
<sequence>MKLSHFFIDRPIFAAVISILITLIGGVAYFSLPVAQYPEIAPPSIQVTAQYPGASAEIVANTVATPIEQEVNGVDDMIYMTSQSTGDGSMALTVTFKLGTDLDTAQVLVQNRVAIATPRLPEEVRALGVQVVKQSPDLMMVIHLSSPDDSRDLLYVSNYATLHVKDVLSRIDGVGNVTIFGARDYSMRVWLDPDKLAARNLTAGDVLAALRGQNVQVAAGVINQPPVPQPGAFQLNVETQGRLTTPEDFGNIIVKAEDQGRVVRVRDVARVELGAADYNRNGYLDGRIAIPMGIFQRPGSNALATAAEVEAAMEEMSKSFPSGLRYDIVYNPTVFISDSIEAVLHTMFEAVILVVLVIVIFLQTWRASLIPIVAIPISLIGTFTVLSAIGYSLNNLSLFGLVLAIGIVVDDAIVVVENVERNIREGLKPREAAYRTMDEVGTALIAMTLVVCAVFIPTVFLSGILGQFFRQFAVTIATATLISLVVSLTLSPALCALLFKPHGSKENKGPIGRVLDRFFGVFNRGFDWVANKYGALTGRLLRVSGIMLAVYAGLIGLTVFQFRSAPTGFIPNQDLGYLINIIQLPPGASLSRTDEVALKVTKIALETPGVAHAVPIVGLDGATFTTASNSAVVFTPLEPFGERAKKGLSAEAISGALNQGFASIEDAFILSISPPPVRGIGTTGGFKMEVQDTKGSALSQLAEVAQSLMGAANQDPGLSRVFTTFNTGTPSVYGDIDRVRAEMLGVNSDDIFETLEVYLGSQYVNDFNFLGRTYRVTAQADGKFRQDLHAISQLKARNAAGEMVPLGSVASFRDITGPYRVEHFNLFPAAAVQGATKPGYSSGYGLEAMERIAEQVLPEGYSYQWTELAYQEKQAGDTAIFVFTAAVVFVFLLLAAQYESWGLPLAVILIVPMCLLAAVSGLLLRGMAVDILGQIGFVVLIALAAKNAILIVEFARQNEENGQDRIQAVVEAARVRLRPILMTALAFILGVVPLVIATGAGSEMRQSLGTAVFSGMLGVTAFGLIFTPIFYAVVRKIMPDRKSPEEESVKPAE</sequence>
<feature type="transmembrane region" description="Helical" evidence="9">
    <location>
        <begin position="878"/>
        <end position="896"/>
    </location>
</feature>
<feature type="transmembrane region" description="Helical" evidence="9">
    <location>
        <begin position="980"/>
        <end position="1000"/>
    </location>
</feature>
<dbReference type="KEGG" id="mcg:GL4_1423"/>
<keyword evidence="5 9" id="KW-0997">Cell inner membrane</keyword>
<name>A0A0A8K1X0_9HYPH</name>
<dbReference type="RefSeq" id="WP_045365985.1">
    <property type="nucleotide sequence ID" value="NZ_AP014648.1"/>
</dbReference>
<dbReference type="InterPro" id="IPR027463">
    <property type="entry name" value="AcrB_DN_DC_subdom"/>
</dbReference>
<evidence type="ECO:0000256" key="2">
    <source>
        <dbReference type="ARBA" id="ARBA00010942"/>
    </source>
</evidence>
<reference evidence="11 12" key="1">
    <citation type="submission" date="2014-09" db="EMBL/GenBank/DDBJ databases">
        <title>Genome sequencing of Methyloceanibacter caenitepidi Gela4.</title>
        <authorList>
            <person name="Takeuchi M."/>
            <person name="Susumu S."/>
            <person name="Kamagata Y."/>
            <person name="Oshima K."/>
            <person name="Hattori M."/>
            <person name="Iwasaki W."/>
        </authorList>
    </citation>
    <scope>NUCLEOTIDE SEQUENCE [LARGE SCALE GENOMIC DNA]</scope>
    <source>
        <strain evidence="11 12">Gela4</strain>
    </source>
</reference>
<dbReference type="NCBIfam" id="TIGR00915">
    <property type="entry name" value="2A0602"/>
    <property type="match status" value="1"/>
</dbReference>
<dbReference type="Gene3D" id="3.30.70.1430">
    <property type="entry name" value="Multidrug efflux transporter AcrB pore domain"/>
    <property type="match status" value="2"/>
</dbReference>
<feature type="transmembrane region" description="Helical" evidence="9">
    <location>
        <begin position="342"/>
        <end position="362"/>
    </location>
</feature>
<feature type="transmembrane region" description="Helical" evidence="9">
    <location>
        <begin position="472"/>
        <end position="499"/>
    </location>
</feature>
<dbReference type="HOGENOM" id="CLU_002755_1_0_5"/>
<evidence type="ECO:0000256" key="7">
    <source>
        <dbReference type="ARBA" id="ARBA00022989"/>
    </source>
</evidence>
<dbReference type="GO" id="GO:0005886">
    <property type="term" value="C:plasma membrane"/>
    <property type="evidence" value="ECO:0007669"/>
    <property type="project" value="UniProtKB-SubCell"/>
</dbReference>
<evidence type="ECO:0000256" key="6">
    <source>
        <dbReference type="ARBA" id="ARBA00022692"/>
    </source>
</evidence>
<gene>
    <name evidence="11" type="ORF">GL4_1423</name>
</gene>
<dbReference type="Pfam" id="PF00873">
    <property type="entry name" value="ACR_tran"/>
    <property type="match status" value="1"/>
</dbReference>
<evidence type="ECO:0000259" key="10">
    <source>
        <dbReference type="PROSITE" id="PS50156"/>
    </source>
</evidence>
<dbReference type="GO" id="GO:0009636">
    <property type="term" value="P:response to toxic substance"/>
    <property type="evidence" value="ECO:0007669"/>
    <property type="project" value="UniProtKB-ARBA"/>
</dbReference>
<dbReference type="STRING" id="1384459.GL4_1423"/>
<dbReference type="Gene3D" id="3.30.70.1440">
    <property type="entry name" value="Multidrug efflux transporter AcrB pore domain"/>
    <property type="match status" value="1"/>
</dbReference>
<evidence type="ECO:0000256" key="8">
    <source>
        <dbReference type="ARBA" id="ARBA00023136"/>
    </source>
</evidence>
<evidence type="ECO:0000256" key="3">
    <source>
        <dbReference type="ARBA" id="ARBA00022448"/>
    </source>
</evidence>
<evidence type="ECO:0000256" key="9">
    <source>
        <dbReference type="RuleBase" id="RU364070"/>
    </source>
</evidence>
<keyword evidence="8 9" id="KW-0472">Membrane</keyword>
<evidence type="ECO:0000256" key="1">
    <source>
        <dbReference type="ARBA" id="ARBA00004429"/>
    </source>
</evidence>
<dbReference type="NCBIfam" id="NF000282">
    <property type="entry name" value="RND_permease_1"/>
    <property type="match status" value="1"/>
</dbReference>
<dbReference type="Gene3D" id="3.30.70.1320">
    <property type="entry name" value="Multidrug efflux transporter AcrB pore domain like"/>
    <property type="match status" value="1"/>
</dbReference>
<keyword evidence="12" id="KW-1185">Reference proteome</keyword>
<dbReference type="Gene3D" id="1.20.1640.10">
    <property type="entry name" value="Multidrug efflux transporter AcrB transmembrane domain"/>
    <property type="match status" value="2"/>
</dbReference>
<proteinExistence type="inferred from homology"/>
<feature type="transmembrane region" description="Helical" evidence="9">
    <location>
        <begin position="540"/>
        <end position="562"/>
    </location>
</feature>
<feature type="transmembrane region" description="Helical" evidence="9">
    <location>
        <begin position="903"/>
        <end position="925"/>
    </location>
</feature>
<dbReference type="PANTHER" id="PTHR32063:SF11">
    <property type="entry name" value="CATION OR DRUG EFFLUX SYSTEM PROTEIN"/>
    <property type="match status" value="1"/>
</dbReference>
<comment type="similarity">
    <text evidence="2 9">Belongs to the resistance-nodulation-cell division (RND) (TC 2.A.6) family.</text>
</comment>
<keyword evidence="7 9" id="KW-1133">Transmembrane helix</keyword>
<evidence type="ECO:0000313" key="12">
    <source>
        <dbReference type="Proteomes" id="UP000031643"/>
    </source>
</evidence>
<feature type="transmembrane region" description="Helical" evidence="9">
    <location>
        <begin position="931"/>
        <end position="955"/>
    </location>
</feature>
<dbReference type="FunFam" id="1.20.1640.10:FF:000001">
    <property type="entry name" value="Efflux pump membrane transporter"/>
    <property type="match status" value="1"/>
</dbReference>
<feature type="transmembrane region" description="Helical" evidence="9">
    <location>
        <begin position="440"/>
        <end position="466"/>
    </location>
</feature>
<feature type="transmembrane region" description="Helical" evidence="9">
    <location>
        <begin position="12"/>
        <end position="32"/>
    </location>
</feature>
<dbReference type="SUPFAM" id="SSF82714">
    <property type="entry name" value="Multidrug efflux transporter AcrB TolC docking domain, DN and DC subdomains"/>
    <property type="match status" value="2"/>
</dbReference>
<comment type="subcellular location">
    <subcellularLocation>
        <location evidence="1 9">Cell inner membrane</location>
        <topology evidence="1 9">Multi-pass membrane protein</topology>
    </subcellularLocation>
</comment>
<keyword evidence="6 9" id="KW-0812">Transmembrane</keyword>
<dbReference type="Gene3D" id="3.30.2090.10">
    <property type="entry name" value="Multidrug efflux transporter AcrB TolC docking domain, DN and DC subdomains"/>
    <property type="match status" value="2"/>
</dbReference>
<dbReference type="OrthoDB" id="9807350at2"/>
<accession>A0A0A8K1X0</accession>